<reference evidence="2 3" key="1">
    <citation type="submission" date="2016-10" db="EMBL/GenBank/DDBJ databases">
        <authorList>
            <person name="de Groot N.N."/>
        </authorList>
    </citation>
    <scope>NUCLEOTIDE SEQUENCE [LARGE SCALE GENOMIC DNA]</scope>
    <source>
        <strain evidence="2 3">ML2</strain>
    </source>
</reference>
<dbReference type="InterPro" id="IPR021359">
    <property type="entry name" value="DUF2812"/>
</dbReference>
<dbReference type="OrthoDB" id="1650893at2"/>
<dbReference type="EMBL" id="FOVK01000009">
    <property type="protein sequence ID" value="SFN98684.1"/>
    <property type="molecule type" value="Genomic_DNA"/>
</dbReference>
<dbReference type="RefSeq" id="WP_074912545.1">
    <property type="nucleotide sequence ID" value="NZ_FOVK01000009.1"/>
</dbReference>
<proteinExistence type="predicted"/>
<dbReference type="Proteomes" id="UP000181899">
    <property type="component" value="Unassembled WGS sequence"/>
</dbReference>
<dbReference type="AlphaFoldDB" id="A0A1I5DHE4"/>
<sequence length="397" mass="45842">MKKKKKYYFHPSTFSLTETEEFYERKAKKGMILEKRGHYLSRFRKEEPKNLSYRVEIVDDKRLEDGKIPEEQILVYEECGWTHVCGKRQIQIFSADKNTDPPELYTQPEDQIESMKILRKSFLKEFLTLIVTYAILFAIQMAGYPKRSAGAYLRYISDRFYEALIEMPAFAFLVFGSIALGIGYYAIGMISSQYLISKLRKGVPLRMITTFENLVRVCKKGIVAVFVSGVLILGLIEGSTSVRGDSPSSFEGPFITLEELHEGEFHEEETSDAYEGKYRSRKTIFGKVIKTKEFSNGTQGYIYLDQEVYLIKSQRIRDRFLESLKASLYYGTVVSDFEAVIVDGLDEVYVRNQWEIVAVKGDLVLRVFYHTDMEPSRESILLKISESLNDTSVSRNE</sequence>
<keyword evidence="1" id="KW-1133">Transmembrane helix</keyword>
<feature type="transmembrane region" description="Helical" evidence="1">
    <location>
        <begin position="169"/>
        <end position="196"/>
    </location>
</feature>
<keyword evidence="3" id="KW-1185">Reference proteome</keyword>
<keyword evidence="1" id="KW-0472">Membrane</keyword>
<evidence type="ECO:0000313" key="3">
    <source>
        <dbReference type="Proteomes" id="UP000181899"/>
    </source>
</evidence>
<dbReference type="STRING" id="398199.SAMN05421804_10382"/>
<evidence type="ECO:0000313" key="2">
    <source>
        <dbReference type="EMBL" id="SFN98684.1"/>
    </source>
</evidence>
<protein>
    <recommendedName>
        <fullName evidence="4">DUF2812 domain-containing protein</fullName>
    </recommendedName>
</protein>
<name>A0A1I5DHE4_9CLOT</name>
<dbReference type="Pfam" id="PF11193">
    <property type="entry name" value="DUF2812"/>
    <property type="match status" value="1"/>
</dbReference>
<gene>
    <name evidence="2" type="ORF">SAMN04488695_10963</name>
</gene>
<feature type="transmembrane region" description="Helical" evidence="1">
    <location>
        <begin position="217"/>
        <end position="236"/>
    </location>
</feature>
<evidence type="ECO:0000256" key="1">
    <source>
        <dbReference type="SAM" id="Phobius"/>
    </source>
</evidence>
<accession>A0A1I5DHE4</accession>
<organism evidence="2 3">
    <name type="scientific">Proteiniclasticum ruminis</name>
    <dbReference type="NCBI Taxonomy" id="398199"/>
    <lineage>
        <taxon>Bacteria</taxon>
        <taxon>Bacillati</taxon>
        <taxon>Bacillota</taxon>
        <taxon>Clostridia</taxon>
        <taxon>Eubacteriales</taxon>
        <taxon>Clostridiaceae</taxon>
        <taxon>Proteiniclasticum</taxon>
    </lineage>
</organism>
<evidence type="ECO:0008006" key="4">
    <source>
        <dbReference type="Google" id="ProtNLM"/>
    </source>
</evidence>
<feature type="transmembrane region" description="Helical" evidence="1">
    <location>
        <begin position="126"/>
        <end position="144"/>
    </location>
</feature>
<keyword evidence="1" id="KW-0812">Transmembrane</keyword>